<dbReference type="GO" id="GO:0000287">
    <property type="term" value="F:magnesium ion binding"/>
    <property type="evidence" value="ECO:0007669"/>
    <property type="project" value="TreeGrafter"/>
</dbReference>
<dbReference type="PIRSF" id="PIRSF015582">
    <property type="entry name" value="Cit_lyase_B"/>
    <property type="match status" value="1"/>
</dbReference>
<comment type="caution">
    <text evidence="7">The sequence shown here is derived from an EMBL/GenBank/DDBJ whole genome shotgun (WGS) entry which is preliminary data.</text>
</comment>
<evidence type="ECO:0000313" key="8">
    <source>
        <dbReference type="Proteomes" id="UP000295188"/>
    </source>
</evidence>
<dbReference type="Proteomes" id="UP000295188">
    <property type="component" value="Unassembled WGS sequence"/>
</dbReference>
<dbReference type="GO" id="GO:0006107">
    <property type="term" value="P:oxaloacetate metabolic process"/>
    <property type="evidence" value="ECO:0007669"/>
    <property type="project" value="TreeGrafter"/>
</dbReference>
<evidence type="ECO:0000256" key="4">
    <source>
        <dbReference type="PIRSR" id="PIRSR015582-1"/>
    </source>
</evidence>
<evidence type="ECO:0000256" key="2">
    <source>
        <dbReference type="ARBA" id="ARBA00022723"/>
    </source>
</evidence>
<dbReference type="EMBL" id="SMAA01000011">
    <property type="protein sequence ID" value="TCS78221.1"/>
    <property type="molecule type" value="Genomic_DNA"/>
</dbReference>
<dbReference type="GO" id="GO:0016829">
    <property type="term" value="F:lyase activity"/>
    <property type="evidence" value="ECO:0007669"/>
    <property type="project" value="UniProtKB-KW"/>
</dbReference>
<feature type="binding site" evidence="4">
    <location>
        <position position="137"/>
    </location>
    <ligand>
        <name>substrate</name>
    </ligand>
</feature>
<proteinExistence type="predicted"/>
<feature type="binding site" evidence="4">
    <location>
        <position position="73"/>
    </location>
    <ligand>
        <name>substrate</name>
    </ligand>
</feature>
<keyword evidence="7" id="KW-0456">Lyase</keyword>
<dbReference type="InterPro" id="IPR011206">
    <property type="entry name" value="Citrate_lyase_beta/mcl1/mcl2"/>
</dbReference>
<accession>A0A4R3K6B5</accession>
<comment type="cofactor">
    <cofactor evidence="1">
        <name>Mg(2+)</name>
        <dbReference type="ChEBI" id="CHEBI:18420"/>
    </cofactor>
</comment>
<dbReference type="Pfam" id="PF03328">
    <property type="entry name" value="HpcH_HpaI"/>
    <property type="match status" value="1"/>
</dbReference>
<protein>
    <submittedName>
        <fullName evidence="7">Citrate lyase subunit beta/citryl-CoA lyase</fullName>
    </submittedName>
</protein>
<dbReference type="PANTHER" id="PTHR32308:SF10">
    <property type="entry name" value="CITRATE LYASE SUBUNIT BETA"/>
    <property type="match status" value="1"/>
</dbReference>
<organism evidence="7 8">
    <name type="scientific">Pectinatus cerevisiiphilus</name>
    <dbReference type="NCBI Taxonomy" id="86956"/>
    <lineage>
        <taxon>Bacteria</taxon>
        <taxon>Bacillati</taxon>
        <taxon>Bacillota</taxon>
        <taxon>Negativicutes</taxon>
        <taxon>Selenomonadales</taxon>
        <taxon>Selenomonadaceae</taxon>
        <taxon>Pectinatus</taxon>
    </lineage>
</organism>
<dbReference type="RefSeq" id="WP_231040144.1">
    <property type="nucleotide sequence ID" value="NZ_SMAA01000011.1"/>
</dbReference>
<feature type="domain" description="HpcH/HpaI aldolase/citrate lyase" evidence="6">
    <location>
        <begin position="13"/>
        <end position="231"/>
    </location>
</feature>
<evidence type="ECO:0000313" key="7">
    <source>
        <dbReference type="EMBL" id="TCS78221.1"/>
    </source>
</evidence>
<dbReference type="AlphaFoldDB" id="A0A4R3K6B5"/>
<keyword evidence="2 5" id="KW-0479">Metal-binding</keyword>
<dbReference type="PANTHER" id="PTHR32308">
    <property type="entry name" value="LYASE BETA SUBUNIT, PUTATIVE (AFU_ORTHOLOGUE AFUA_4G13030)-RELATED"/>
    <property type="match status" value="1"/>
</dbReference>
<sequence length="306" mass="34070">MSIIDDAKMRLRRTMMFVPGNTPKMINNAALYGADTLMFDAEDAIAISQKDSARNLIKYALQCLPFPCETAVRINHITQTPYGIDDLKAILPSKPNLIRLPKTESVEEVQIATNMIEKTEIKENMKKGSINIICAIESVRGLYEVQKIAKEPRVIAIALGGEDFIADLRTQRTLGGIELYYARSEILMAARDAGIQAIDTVFADVYNTDGFKAEVTRSKDMGFDGKSVVHPLQIEIVHEIYTPSKEEIEHSLRVLTGYKDAIDNNRGVLAVDGKMIDGPIVVRARRIVDQAIAAGIIKRKDIQHEK</sequence>
<gene>
    <name evidence="7" type="ORF">EDC37_11187</name>
</gene>
<evidence type="ECO:0000256" key="3">
    <source>
        <dbReference type="ARBA" id="ARBA00022842"/>
    </source>
</evidence>
<keyword evidence="8" id="KW-1185">Reference proteome</keyword>
<name>A0A4R3K6B5_9FIRM</name>
<evidence type="ECO:0000259" key="6">
    <source>
        <dbReference type="Pfam" id="PF03328"/>
    </source>
</evidence>
<dbReference type="InterPro" id="IPR015813">
    <property type="entry name" value="Pyrv/PenolPyrv_kinase-like_dom"/>
</dbReference>
<reference evidence="7 8" key="1">
    <citation type="submission" date="2019-03" db="EMBL/GenBank/DDBJ databases">
        <title>Genomic Encyclopedia of Type Strains, Phase IV (KMG-IV): sequencing the most valuable type-strain genomes for metagenomic binning, comparative biology and taxonomic classification.</title>
        <authorList>
            <person name="Goeker M."/>
        </authorList>
    </citation>
    <scope>NUCLEOTIDE SEQUENCE [LARGE SCALE GENOMIC DNA]</scope>
    <source>
        <strain evidence="7 8">DSM 20467</strain>
    </source>
</reference>
<dbReference type="Gene3D" id="3.20.20.60">
    <property type="entry name" value="Phosphoenolpyruvate-binding domains"/>
    <property type="match status" value="1"/>
</dbReference>
<dbReference type="InterPro" id="IPR005000">
    <property type="entry name" value="Aldolase/citrate-lyase_domain"/>
</dbReference>
<feature type="binding site" evidence="5">
    <location>
        <position position="137"/>
    </location>
    <ligand>
        <name>Mg(2+)</name>
        <dbReference type="ChEBI" id="CHEBI:18420"/>
    </ligand>
</feature>
<evidence type="ECO:0000256" key="5">
    <source>
        <dbReference type="PIRSR" id="PIRSR015582-2"/>
    </source>
</evidence>
<evidence type="ECO:0000256" key="1">
    <source>
        <dbReference type="ARBA" id="ARBA00001946"/>
    </source>
</evidence>
<dbReference type="InterPro" id="IPR040442">
    <property type="entry name" value="Pyrv_kinase-like_dom_sf"/>
</dbReference>
<keyword evidence="3 5" id="KW-0460">Magnesium</keyword>
<feature type="binding site" evidence="5">
    <location>
        <position position="163"/>
    </location>
    <ligand>
        <name>Mg(2+)</name>
        <dbReference type="ChEBI" id="CHEBI:18420"/>
    </ligand>
</feature>
<dbReference type="SUPFAM" id="SSF51621">
    <property type="entry name" value="Phosphoenolpyruvate/pyruvate domain"/>
    <property type="match status" value="1"/>
</dbReference>